<organism evidence="1">
    <name type="scientific">Arundo donax</name>
    <name type="common">Giant reed</name>
    <name type="synonym">Donax arundinaceus</name>
    <dbReference type="NCBI Taxonomy" id="35708"/>
    <lineage>
        <taxon>Eukaryota</taxon>
        <taxon>Viridiplantae</taxon>
        <taxon>Streptophyta</taxon>
        <taxon>Embryophyta</taxon>
        <taxon>Tracheophyta</taxon>
        <taxon>Spermatophyta</taxon>
        <taxon>Magnoliopsida</taxon>
        <taxon>Liliopsida</taxon>
        <taxon>Poales</taxon>
        <taxon>Poaceae</taxon>
        <taxon>PACMAD clade</taxon>
        <taxon>Arundinoideae</taxon>
        <taxon>Arundineae</taxon>
        <taxon>Arundo</taxon>
    </lineage>
</organism>
<accession>A0A0A9FNR5</accession>
<reference evidence="1" key="2">
    <citation type="journal article" date="2015" name="Data Brief">
        <title>Shoot transcriptome of the giant reed, Arundo donax.</title>
        <authorList>
            <person name="Barrero R.A."/>
            <person name="Guerrero F.D."/>
            <person name="Moolhuijzen P."/>
            <person name="Goolsby J.A."/>
            <person name="Tidwell J."/>
            <person name="Bellgard S.E."/>
            <person name="Bellgard M.I."/>
        </authorList>
    </citation>
    <scope>NUCLEOTIDE SEQUENCE</scope>
    <source>
        <tissue evidence="1">Shoot tissue taken approximately 20 cm above the soil surface</tissue>
    </source>
</reference>
<dbReference type="AlphaFoldDB" id="A0A0A9FNR5"/>
<dbReference type="EMBL" id="GBRH01184967">
    <property type="protein sequence ID" value="JAE12929.1"/>
    <property type="molecule type" value="Transcribed_RNA"/>
</dbReference>
<sequence length="25" mass="3371">MRRRRRRVLGWGGVRWWRRGEERRF</sequence>
<name>A0A0A9FNR5_ARUDO</name>
<reference evidence="1" key="1">
    <citation type="submission" date="2014-09" db="EMBL/GenBank/DDBJ databases">
        <authorList>
            <person name="Magalhaes I.L.F."/>
            <person name="Oliveira U."/>
            <person name="Santos F.R."/>
            <person name="Vidigal T.H.D.A."/>
            <person name="Brescovit A.D."/>
            <person name="Santos A.J."/>
        </authorList>
    </citation>
    <scope>NUCLEOTIDE SEQUENCE</scope>
    <source>
        <tissue evidence="1">Shoot tissue taken approximately 20 cm above the soil surface</tissue>
    </source>
</reference>
<proteinExistence type="predicted"/>
<protein>
    <submittedName>
        <fullName evidence="1">Uncharacterized protein</fullName>
    </submittedName>
</protein>
<evidence type="ECO:0000313" key="1">
    <source>
        <dbReference type="EMBL" id="JAE12929.1"/>
    </source>
</evidence>